<evidence type="ECO:0000313" key="2">
    <source>
        <dbReference type="EMBL" id="OXB94778.1"/>
    </source>
</evidence>
<evidence type="ECO:0000313" key="3">
    <source>
        <dbReference type="Proteomes" id="UP000198394"/>
    </source>
</evidence>
<protein>
    <submittedName>
        <fullName evidence="2">Uncharacterized protein</fullName>
    </submittedName>
</protein>
<comment type="caution">
    <text evidence="2">The sequence shown here is derived from an EMBL/GenBank/DDBJ whole genome shotgun (WGS) entry which is preliminary data.</text>
</comment>
<keyword evidence="1" id="KW-1133">Transmembrane helix</keyword>
<dbReference type="AlphaFoldDB" id="A0A226QS91"/>
<name>A0A226QS91_9BACL</name>
<proteinExistence type="predicted"/>
<sequence length="204" mass="23140">MAYLYANEPYQRVDEGMLNGALWGAGIGIAAGGATMGISYAMMKGIPQRAEKMRNELEERQQAIRQKVSDTNQYYSQQVDNIVNRMNSLQNPISAPNDGRLTRLKNAIITQMNENQRRYLQNQLNSIDKRHERAINRLNKKFDRLQERYGKYADPSYVETAMKNSFYAKHLSSWKGKAGLLGGAALLGVAAGALIDHYYDENRE</sequence>
<accession>A0A226QS91</accession>
<dbReference type="Proteomes" id="UP000198394">
    <property type="component" value="Unassembled WGS sequence"/>
</dbReference>
<gene>
    <name evidence="2" type="ORF">B9L23_07905</name>
</gene>
<evidence type="ECO:0000256" key="1">
    <source>
        <dbReference type="SAM" id="Phobius"/>
    </source>
</evidence>
<keyword evidence="1" id="KW-0812">Transmembrane</keyword>
<reference evidence="2 3" key="1">
    <citation type="submission" date="2017-04" db="EMBL/GenBank/DDBJ databases">
        <title>The genome sequence of Parageobacillus galactosidasius DSM 18751.</title>
        <authorList>
            <person name="Ramaloko W.T."/>
            <person name="Koen N."/>
            <person name="Polliack S."/>
            <person name="Aliyu H."/>
            <person name="Lebre P."/>
            <person name="Mohr T."/>
            <person name="Oswald F."/>
            <person name="Zwick M."/>
            <person name="Neumann A."/>
            <person name="Syldatk C."/>
            <person name="Cowan D."/>
            <person name="De Maayer P."/>
        </authorList>
    </citation>
    <scope>NUCLEOTIDE SEQUENCE [LARGE SCALE GENOMIC DNA]</scope>
    <source>
        <strain evidence="2 3">DSM 18751</strain>
    </source>
</reference>
<dbReference type="RefSeq" id="WP_089097232.1">
    <property type="nucleotide sequence ID" value="NZ_NDYL01000001.1"/>
</dbReference>
<feature type="transmembrane region" description="Helical" evidence="1">
    <location>
        <begin position="178"/>
        <end position="199"/>
    </location>
</feature>
<organism evidence="2 3">
    <name type="scientific">Parageobacillus galactosidasius</name>
    <dbReference type="NCBI Taxonomy" id="883812"/>
    <lineage>
        <taxon>Bacteria</taxon>
        <taxon>Bacillati</taxon>
        <taxon>Bacillota</taxon>
        <taxon>Bacilli</taxon>
        <taxon>Bacillales</taxon>
        <taxon>Anoxybacillaceae</taxon>
        <taxon>Parageobacillus</taxon>
    </lineage>
</organism>
<dbReference type="EMBL" id="NDYL01000001">
    <property type="protein sequence ID" value="OXB94778.1"/>
    <property type="molecule type" value="Genomic_DNA"/>
</dbReference>
<keyword evidence="1" id="KW-0472">Membrane</keyword>
<keyword evidence="3" id="KW-1185">Reference proteome</keyword>
<feature type="transmembrane region" description="Helical" evidence="1">
    <location>
        <begin position="20"/>
        <end position="43"/>
    </location>
</feature>